<dbReference type="GO" id="GO:0000287">
    <property type="term" value="F:magnesium ion binding"/>
    <property type="evidence" value="ECO:0007669"/>
    <property type="project" value="UniProtKB-UniRule"/>
</dbReference>
<dbReference type="EMBL" id="SWCI01000001">
    <property type="protein sequence ID" value="TKB51034.1"/>
    <property type="molecule type" value="Genomic_DNA"/>
</dbReference>
<dbReference type="GO" id="GO:0016853">
    <property type="term" value="F:isomerase activity"/>
    <property type="evidence" value="ECO:0007669"/>
    <property type="project" value="UniProtKB-KW"/>
</dbReference>
<evidence type="ECO:0000256" key="12">
    <source>
        <dbReference type="PROSITE-ProRule" id="PRU01198"/>
    </source>
</evidence>
<dbReference type="AlphaFoldDB" id="A0A4U1BJS7"/>
<comment type="pathway">
    <text evidence="2 11">Amino-acid biosynthesis; L-valine biosynthesis; L-valine from pyruvate: step 2/4.</text>
</comment>
<comment type="catalytic activity">
    <reaction evidence="10 11">
        <text>(2R)-2,3-dihydroxy-3-methylbutanoate + NADP(+) = (2S)-2-acetolactate + NADPH + H(+)</text>
        <dbReference type="Rhea" id="RHEA:22068"/>
        <dbReference type="ChEBI" id="CHEBI:15378"/>
        <dbReference type="ChEBI" id="CHEBI:49072"/>
        <dbReference type="ChEBI" id="CHEBI:57783"/>
        <dbReference type="ChEBI" id="CHEBI:58349"/>
        <dbReference type="ChEBI" id="CHEBI:58476"/>
        <dbReference type="EC" id="1.1.1.86"/>
    </reaction>
</comment>
<keyword evidence="6 11" id="KW-0479">Metal-binding</keyword>
<dbReference type="InterPro" id="IPR014359">
    <property type="entry name" value="KARI_prok"/>
</dbReference>
<evidence type="ECO:0000256" key="1">
    <source>
        <dbReference type="ARBA" id="ARBA00002172"/>
    </source>
</evidence>
<feature type="binding site" evidence="11 12">
    <location>
        <position position="191"/>
    </location>
    <ligand>
        <name>Mg(2+)</name>
        <dbReference type="ChEBI" id="CHEBI:18420"/>
        <label>2</label>
    </ligand>
</feature>
<accession>A0A4U1BJS7</accession>
<dbReference type="Pfam" id="PF07991">
    <property type="entry name" value="KARI_N"/>
    <property type="match status" value="1"/>
</dbReference>
<keyword evidence="15" id="KW-0413">Isomerase</keyword>
<feature type="binding site" evidence="11">
    <location>
        <begin position="25"/>
        <end position="28"/>
    </location>
    <ligand>
        <name>NADP(+)</name>
        <dbReference type="ChEBI" id="CHEBI:58349"/>
    </ligand>
</feature>
<comment type="catalytic activity">
    <reaction evidence="11">
        <text>(2R,3R)-2,3-dihydroxy-3-methylpentanoate + NADP(+) = (S)-2-ethyl-2-hydroxy-3-oxobutanoate + NADPH + H(+)</text>
        <dbReference type="Rhea" id="RHEA:13493"/>
        <dbReference type="ChEBI" id="CHEBI:15378"/>
        <dbReference type="ChEBI" id="CHEBI:49256"/>
        <dbReference type="ChEBI" id="CHEBI:49258"/>
        <dbReference type="ChEBI" id="CHEBI:57783"/>
        <dbReference type="ChEBI" id="CHEBI:58349"/>
        <dbReference type="EC" id="1.1.1.86"/>
    </reaction>
</comment>
<keyword evidence="16" id="KW-1185">Reference proteome</keyword>
<feature type="binding site" evidence="11 12">
    <location>
        <position position="195"/>
    </location>
    <ligand>
        <name>Mg(2+)</name>
        <dbReference type="ChEBI" id="CHEBI:18420"/>
        <label>1</label>
    </ligand>
</feature>
<dbReference type="NCBIfam" id="NF009940">
    <property type="entry name" value="PRK13403.1"/>
    <property type="match status" value="1"/>
</dbReference>
<dbReference type="GO" id="GO:0050661">
    <property type="term" value="F:NADP binding"/>
    <property type="evidence" value="ECO:0007669"/>
    <property type="project" value="InterPro"/>
</dbReference>
<evidence type="ECO:0000259" key="14">
    <source>
        <dbReference type="PROSITE" id="PS51851"/>
    </source>
</evidence>
<feature type="active site" evidence="11">
    <location>
        <position position="108"/>
    </location>
</feature>
<evidence type="ECO:0000259" key="13">
    <source>
        <dbReference type="PROSITE" id="PS51850"/>
    </source>
</evidence>
<feature type="binding site" evidence="11 12">
    <location>
        <position position="231"/>
    </location>
    <ligand>
        <name>Mg(2+)</name>
        <dbReference type="ChEBI" id="CHEBI:18420"/>
        <label>2</label>
    </ligand>
</feature>
<dbReference type="SUPFAM" id="SSF51735">
    <property type="entry name" value="NAD(P)-binding Rossmann-fold domains"/>
    <property type="match status" value="1"/>
</dbReference>
<dbReference type="NCBIfam" id="TIGR00465">
    <property type="entry name" value="ilvC"/>
    <property type="match status" value="1"/>
</dbReference>
<evidence type="ECO:0000313" key="15">
    <source>
        <dbReference type="EMBL" id="TKB51034.1"/>
    </source>
</evidence>
<evidence type="ECO:0000256" key="9">
    <source>
        <dbReference type="ARBA" id="ARBA00023304"/>
    </source>
</evidence>
<dbReference type="OrthoDB" id="9804088at2"/>
<feature type="binding site" evidence="11">
    <location>
        <position position="53"/>
    </location>
    <ligand>
        <name>NADP(+)</name>
        <dbReference type="ChEBI" id="CHEBI:58349"/>
    </ligand>
</feature>
<dbReference type="Pfam" id="PF01450">
    <property type="entry name" value="KARI_C"/>
    <property type="match status" value="1"/>
</dbReference>
<dbReference type="UniPathway" id="UPA00049">
    <property type="reaction ID" value="UER00060"/>
</dbReference>
<dbReference type="Gene3D" id="6.10.240.10">
    <property type="match status" value="1"/>
</dbReference>
<protein>
    <recommendedName>
        <fullName evidence="11">Ketol-acid reductoisomerase (NADP(+))</fullName>
        <shortName evidence="11">KARI</shortName>
        <ecNumber evidence="11">1.1.1.86</ecNumber>
    </recommendedName>
    <alternativeName>
        <fullName evidence="11">Acetohydroxy-acid isomeroreductase</fullName>
        <shortName evidence="11">AHIR</shortName>
    </alternativeName>
    <alternativeName>
        <fullName evidence="11">Alpha-keto-beta-hydroxylacyl reductoisomerase</fullName>
    </alternativeName>
</protein>
<feature type="binding site" evidence="11 12">
    <location>
        <position position="252"/>
    </location>
    <ligand>
        <name>substrate</name>
    </ligand>
</feature>
<reference evidence="15 16" key="1">
    <citation type="submission" date="2019-04" db="EMBL/GenBank/DDBJ databases">
        <authorList>
            <person name="Hwang J.C."/>
        </authorList>
    </citation>
    <scope>NUCLEOTIDE SEQUENCE [LARGE SCALE GENOMIC DNA]</scope>
    <source>
        <strain evidence="15 16">IMCC35001</strain>
    </source>
</reference>
<dbReference type="InterPro" id="IPR013023">
    <property type="entry name" value="KARI"/>
</dbReference>
<dbReference type="EC" id="1.1.1.86" evidence="11"/>
<gene>
    <name evidence="11 15" type="primary">ilvC</name>
    <name evidence="15" type="ORF">FCL40_00320</name>
</gene>
<keyword evidence="7 11" id="KW-0460">Magnesium</keyword>
<dbReference type="NCBIfam" id="NF004017">
    <property type="entry name" value="PRK05479.1"/>
    <property type="match status" value="1"/>
</dbReference>
<dbReference type="FunFam" id="3.40.50.720:FF:000023">
    <property type="entry name" value="Ketol-acid reductoisomerase (NADP(+))"/>
    <property type="match status" value="1"/>
</dbReference>
<dbReference type="RefSeq" id="WP_136850214.1">
    <property type="nucleotide sequence ID" value="NZ_SWCI01000001.1"/>
</dbReference>
<feature type="domain" description="KARI C-terminal knotted" evidence="14">
    <location>
        <begin position="183"/>
        <end position="328"/>
    </location>
</feature>
<evidence type="ECO:0000313" key="16">
    <source>
        <dbReference type="Proteomes" id="UP000305674"/>
    </source>
</evidence>
<feature type="binding site" evidence="11 12">
    <location>
        <position position="227"/>
    </location>
    <ligand>
        <name>Mg(2+)</name>
        <dbReference type="ChEBI" id="CHEBI:18420"/>
        <label>2</label>
    </ligand>
</feature>
<comment type="pathway">
    <text evidence="3 11">Amino-acid biosynthesis; L-isoleucine biosynthesis; L-isoleucine from 2-oxobutanoate: step 2/4.</text>
</comment>
<dbReference type="GO" id="GO:0009097">
    <property type="term" value="P:isoleucine biosynthetic process"/>
    <property type="evidence" value="ECO:0007669"/>
    <property type="project" value="UniProtKB-UniRule"/>
</dbReference>
<keyword evidence="11" id="KW-0521">NADP</keyword>
<dbReference type="InterPro" id="IPR013116">
    <property type="entry name" value="KARI_N"/>
</dbReference>
<dbReference type="PANTHER" id="PTHR21371:SF1">
    <property type="entry name" value="KETOL-ACID REDUCTOISOMERASE, MITOCHONDRIAL"/>
    <property type="match status" value="1"/>
</dbReference>
<evidence type="ECO:0000256" key="4">
    <source>
        <dbReference type="ARBA" id="ARBA00010318"/>
    </source>
</evidence>
<evidence type="ECO:0000256" key="8">
    <source>
        <dbReference type="ARBA" id="ARBA00023002"/>
    </source>
</evidence>
<evidence type="ECO:0000256" key="3">
    <source>
        <dbReference type="ARBA" id="ARBA00004885"/>
    </source>
</evidence>
<evidence type="ECO:0000256" key="7">
    <source>
        <dbReference type="ARBA" id="ARBA00022842"/>
    </source>
</evidence>
<keyword evidence="5 11" id="KW-0028">Amino-acid biosynthesis</keyword>
<dbReference type="Proteomes" id="UP000305674">
    <property type="component" value="Unassembled WGS sequence"/>
</dbReference>
<comment type="function">
    <text evidence="1 11">Involved in the biosynthesis of branched-chain amino acids (BCAA). Catalyzes an alkyl-migration followed by a ketol-acid reduction of (S)-2-acetolactate (S2AL) to yield (R)-2,3-dihydroxy-isovalerate. In the isomerase reaction, S2AL is rearranged via a Mg-dependent methyl migration to produce 3-hydroxy-3-methyl-2-ketobutyrate (HMKB). In the reductase reaction, this 2-ketoacid undergoes a metal-dependent reduction by NADPH to yield (R)-2,3-dihydroxy-isovalerate.</text>
</comment>
<dbReference type="GO" id="GO:0004455">
    <property type="term" value="F:ketol-acid reductoisomerase activity"/>
    <property type="evidence" value="ECO:0007669"/>
    <property type="project" value="UniProtKB-UniRule"/>
</dbReference>
<keyword evidence="9 11" id="KW-0100">Branched-chain amino acid biosynthesis</keyword>
<evidence type="ECO:0000256" key="5">
    <source>
        <dbReference type="ARBA" id="ARBA00022605"/>
    </source>
</evidence>
<dbReference type="GO" id="GO:0009099">
    <property type="term" value="P:L-valine biosynthetic process"/>
    <property type="evidence" value="ECO:0007669"/>
    <property type="project" value="UniProtKB-UniRule"/>
</dbReference>
<organism evidence="15 16">
    <name type="scientific">Ferrimonas sediminicola</name>
    <dbReference type="NCBI Taxonomy" id="2569538"/>
    <lineage>
        <taxon>Bacteria</taxon>
        <taxon>Pseudomonadati</taxon>
        <taxon>Pseudomonadota</taxon>
        <taxon>Gammaproteobacteria</taxon>
        <taxon>Alteromonadales</taxon>
        <taxon>Ferrimonadaceae</taxon>
        <taxon>Ferrimonas</taxon>
    </lineage>
</organism>
<name>A0A4U1BJS7_9GAMM</name>
<feature type="domain" description="KARI N-terminal Rossmann" evidence="13">
    <location>
        <begin position="2"/>
        <end position="182"/>
    </location>
</feature>
<comment type="caution">
    <text evidence="11">Lacks conserved residue(s) required for the propagation of feature annotation.</text>
</comment>
<dbReference type="InterPro" id="IPR008927">
    <property type="entry name" value="6-PGluconate_DH-like_C_sf"/>
</dbReference>
<dbReference type="InterPro" id="IPR036291">
    <property type="entry name" value="NAD(P)-bd_dom_sf"/>
</dbReference>
<dbReference type="InterPro" id="IPR000506">
    <property type="entry name" value="KARI_C"/>
</dbReference>
<keyword evidence="8 11" id="KW-0560">Oxidoreductase</keyword>
<evidence type="ECO:0000256" key="10">
    <source>
        <dbReference type="ARBA" id="ARBA00049021"/>
    </source>
</evidence>
<evidence type="ECO:0000256" key="2">
    <source>
        <dbReference type="ARBA" id="ARBA00004864"/>
    </source>
</evidence>
<evidence type="ECO:0000256" key="6">
    <source>
        <dbReference type="ARBA" id="ARBA00022723"/>
    </source>
</evidence>
<proteinExistence type="inferred from homology"/>
<comment type="similarity">
    <text evidence="4 11 12">Belongs to the ketol-acid reductoisomerase family.</text>
</comment>
<feature type="binding site" evidence="11">
    <location>
        <position position="134"/>
    </location>
    <ligand>
        <name>NADP(+)</name>
        <dbReference type="ChEBI" id="CHEBI:58349"/>
    </ligand>
</feature>
<evidence type="ECO:0000256" key="11">
    <source>
        <dbReference type="HAMAP-Rule" id="MF_00435"/>
    </source>
</evidence>
<comment type="caution">
    <text evidence="15">The sequence shown here is derived from an EMBL/GenBank/DDBJ whole genome shotgun (WGS) entry which is preliminary data.</text>
</comment>
<feature type="binding site" evidence="11">
    <location>
        <position position="48"/>
    </location>
    <ligand>
        <name>NADP(+)</name>
        <dbReference type="ChEBI" id="CHEBI:58349"/>
    </ligand>
</feature>
<dbReference type="PROSITE" id="PS51851">
    <property type="entry name" value="KARI_C"/>
    <property type="match status" value="1"/>
</dbReference>
<dbReference type="PIRSF" id="PIRSF000116">
    <property type="entry name" value="IlvC_gammaproteo"/>
    <property type="match status" value="1"/>
</dbReference>
<dbReference type="UniPathway" id="UPA00047">
    <property type="reaction ID" value="UER00056"/>
</dbReference>
<comment type="cofactor">
    <cofactor evidence="11">
        <name>Mg(2+)</name>
        <dbReference type="ChEBI" id="CHEBI:18420"/>
    </cofactor>
    <text evidence="11">Binds 2 magnesium ions per subunit.</text>
</comment>
<dbReference type="HAMAP" id="MF_00435">
    <property type="entry name" value="IlvC"/>
    <property type="match status" value="1"/>
</dbReference>
<dbReference type="SUPFAM" id="SSF48179">
    <property type="entry name" value="6-phosphogluconate dehydrogenase C-terminal domain-like"/>
    <property type="match status" value="1"/>
</dbReference>
<feature type="binding site" evidence="11 12">
    <location>
        <position position="191"/>
    </location>
    <ligand>
        <name>Mg(2+)</name>
        <dbReference type="ChEBI" id="CHEBI:18420"/>
        <label>1</label>
    </ligand>
</feature>
<dbReference type="PANTHER" id="PTHR21371">
    <property type="entry name" value="KETOL-ACID REDUCTOISOMERASE, MITOCHONDRIAL"/>
    <property type="match status" value="1"/>
</dbReference>
<dbReference type="PROSITE" id="PS51850">
    <property type="entry name" value="KARI_N"/>
    <property type="match status" value="1"/>
</dbReference>
<dbReference type="Gene3D" id="3.40.50.720">
    <property type="entry name" value="NAD(P)-binding Rossmann-like Domain"/>
    <property type="match status" value="1"/>
</dbReference>
<sequence length="332" mass="36331">MTQMYHQADANPSLLQGKTVAVLGYGSQGRGQSLNLRDSGVNVVIGLRPGGASWKQAEEEGWQPVPFAEAVRDADIVMVLIPDMAQADCYKEHIEPNIKEGAMLMFSHGLNVHYGMIEPAANIDVAMVAPKGPGYLVRTEYEKGAGVPCLMAVHQDATGYAHARALAYADAIGGTRGGVLTTNFKEETETDLFGEQAVLCGGAVALVRKGWETLVEAGYQPELAYFECLHELKLIVDLLYEGGISRMHEFVSDTAAYGALTRGDRIVDDRAKETMKQVLAEIQSGEFTRQWVEEYKSGSTNYRAAQKAECEHPIEKVGAELRSRMSWLNRGE</sequence>